<dbReference type="CDD" id="cd00685">
    <property type="entry name" value="Trans_IPPS_HT"/>
    <property type="match status" value="1"/>
</dbReference>
<name>A0A5S5AYI0_9FIRM</name>
<dbReference type="PANTHER" id="PTHR12001">
    <property type="entry name" value="GERANYLGERANYL PYROPHOSPHATE SYNTHASE"/>
    <property type="match status" value="1"/>
</dbReference>
<dbReference type="GO" id="GO:0008299">
    <property type="term" value="P:isoprenoid biosynthetic process"/>
    <property type="evidence" value="ECO:0007669"/>
    <property type="project" value="InterPro"/>
</dbReference>
<evidence type="ECO:0000256" key="6">
    <source>
        <dbReference type="RuleBase" id="RU004466"/>
    </source>
</evidence>
<keyword evidence="4" id="KW-0479">Metal-binding</keyword>
<evidence type="ECO:0000313" key="7">
    <source>
        <dbReference type="EMBL" id="TYP58531.1"/>
    </source>
</evidence>
<dbReference type="SUPFAM" id="SSF48576">
    <property type="entry name" value="Terpenoid synthases"/>
    <property type="match status" value="1"/>
</dbReference>
<comment type="cofactor">
    <cofactor evidence="1">
        <name>Mg(2+)</name>
        <dbReference type="ChEBI" id="CHEBI:18420"/>
    </cofactor>
</comment>
<dbReference type="RefSeq" id="WP_170240258.1">
    <property type="nucleotide sequence ID" value="NZ_VNHO01000003.1"/>
</dbReference>
<keyword evidence="5" id="KW-0460">Magnesium</keyword>
<dbReference type="Proteomes" id="UP000322294">
    <property type="component" value="Unassembled WGS sequence"/>
</dbReference>
<dbReference type="GO" id="GO:0004659">
    <property type="term" value="F:prenyltransferase activity"/>
    <property type="evidence" value="ECO:0007669"/>
    <property type="project" value="InterPro"/>
</dbReference>
<dbReference type="InterPro" id="IPR008949">
    <property type="entry name" value="Isoprenoid_synthase_dom_sf"/>
</dbReference>
<keyword evidence="8" id="KW-1185">Reference proteome</keyword>
<dbReference type="AlphaFoldDB" id="A0A5S5AYI0"/>
<dbReference type="InterPro" id="IPR033749">
    <property type="entry name" value="Polyprenyl_synt_CS"/>
</dbReference>
<evidence type="ECO:0000313" key="8">
    <source>
        <dbReference type="Proteomes" id="UP000322294"/>
    </source>
</evidence>
<comment type="similarity">
    <text evidence="2 6">Belongs to the FPP/GGPP synthase family.</text>
</comment>
<dbReference type="Pfam" id="PF00348">
    <property type="entry name" value="polyprenyl_synt"/>
    <property type="match status" value="1"/>
</dbReference>
<evidence type="ECO:0000256" key="1">
    <source>
        <dbReference type="ARBA" id="ARBA00001946"/>
    </source>
</evidence>
<evidence type="ECO:0000256" key="4">
    <source>
        <dbReference type="ARBA" id="ARBA00022723"/>
    </source>
</evidence>
<dbReference type="GO" id="GO:0046872">
    <property type="term" value="F:metal ion binding"/>
    <property type="evidence" value="ECO:0007669"/>
    <property type="project" value="UniProtKB-KW"/>
</dbReference>
<dbReference type="PROSITE" id="PS00444">
    <property type="entry name" value="POLYPRENYL_SYNTHASE_2"/>
    <property type="match status" value="1"/>
</dbReference>
<protein>
    <submittedName>
        <fullName evidence="7">Heptaprenyl diphosphate synthase</fullName>
    </submittedName>
</protein>
<evidence type="ECO:0000256" key="5">
    <source>
        <dbReference type="ARBA" id="ARBA00022842"/>
    </source>
</evidence>
<proteinExistence type="inferred from homology"/>
<sequence>MISTVNTNIEDIPQISKEMKLIERELMRVIEESDEPVRGILRDFFAGGKRLRPKLVLLSGLCFSPVNTKMIYSAVAAELIHTASLIHDDVIDRSDYRRNRPTINYVYGNHTAVLAGDFVFAKAFEVLCRYNLNRCMGYLVDAIQEMCAGEIMQARDSPDKTVDEDHYFRTIEKKTASLIAACCKSGADCGKAGEVQIEKMGLFGLYLGYAFQIVDDILDVTGDTSEMGKPVAHDLEEGKITLPYIYLLQDSVLGAKYRDILSDRKLAAGMKAQIIRDLKQSAAITKTYAKAEECVKKAREILDGLPDSIYKEILTDLSGKVIKRNR</sequence>
<evidence type="ECO:0000256" key="3">
    <source>
        <dbReference type="ARBA" id="ARBA00022679"/>
    </source>
</evidence>
<organism evidence="7 8">
    <name type="scientific">Thermosediminibacter litoriperuensis</name>
    <dbReference type="NCBI Taxonomy" id="291989"/>
    <lineage>
        <taxon>Bacteria</taxon>
        <taxon>Bacillati</taxon>
        <taxon>Bacillota</taxon>
        <taxon>Clostridia</taxon>
        <taxon>Thermosediminibacterales</taxon>
        <taxon>Thermosediminibacteraceae</taxon>
        <taxon>Thermosediminibacter</taxon>
    </lineage>
</organism>
<dbReference type="EMBL" id="VNHO01000003">
    <property type="protein sequence ID" value="TYP58531.1"/>
    <property type="molecule type" value="Genomic_DNA"/>
</dbReference>
<comment type="caution">
    <text evidence="7">The sequence shown here is derived from an EMBL/GenBank/DDBJ whole genome shotgun (WGS) entry which is preliminary data.</text>
</comment>
<dbReference type="SFLD" id="SFLDS00005">
    <property type="entry name" value="Isoprenoid_Synthase_Type_I"/>
    <property type="match status" value="1"/>
</dbReference>
<accession>A0A5S5AYI0</accession>
<dbReference type="PANTHER" id="PTHR12001:SF69">
    <property type="entry name" value="ALL TRANS-POLYPRENYL-DIPHOSPHATE SYNTHASE PDSS1"/>
    <property type="match status" value="1"/>
</dbReference>
<evidence type="ECO:0000256" key="2">
    <source>
        <dbReference type="ARBA" id="ARBA00006706"/>
    </source>
</evidence>
<dbReference type="InterPro" id="IPR000092">
    <property type="entry name" value="Polyprenyl_synt"/>
</dbReference>
<reference evidence="7 8" key="1">
    <citation type="submission" date="2019-07" db="EMBL/GenBank/DDBJ databases">
        <title>Genomic Encyclopedia of Type Strains, Phase I: the one thousand microbial genomes (KMG-I) project.</title>
        <authorList>
            <person name="Kyrpides N."/>
        </authorList>
    </citation>
    <scope>NUCLEOTIDE SEQUENCE [LARGE SCALE GENOMIC DNA]</scope>
    <source>
        <strain evidence="7 8">DSM 16647</strain>
    </source>
</reference>
<keyword evidence="3 6" id="KW-0808">Transferase</keyword>
<dbReference type="Gene3D" id="1.10.600.10">
    <property type="entry name" value="Farnesyl Diphosphate Synthase"/>
    <property type="match status" value="1"/>
</dbReference>
<gene>
    <name evidence="7" type="ORF">LZ11_00377</name>
</gene>